<protein>
    <submittedName>
        <fullName evidence="6">Tripartite motif-containing 45-like</fullName>
    </submittedName>
</protein>
<dbReference type="InterPro" id="IPR013783">
    <property type="entry name" value="Ig-like_fold"/>
</dbReference>
<dbReference type="Gene3D" id="4.10.830.40">
    <property type="match status" value="1"/>
</dbReference>
<dbReference type="GO" id="GO:0008270">
    <property type="term" value="F:zinc ion binding"/>
    <property type="evidence" value="ECO:0007669"/>
    <property type="project" value="UniProtKB-KW"/>
</dbReference>
<evidence type="ECO:0000256" key="5">
    <source>
        <dbReference type="ARBA" id="ARBA00022833"/>
    </source>
</evidence>
<dbReference type="AlphaFoldDB" id="A0A7D9E4R0"/>
<keyword evidence="5" id="KW-0862">Zinc</keyword>
<dbReference type="Gene3D" id="3.30.40.10">
    <property type="entry name" value="Zinc/RING finger domain, C3HC4 (zinc finger)"/>
    <property type="match status" value="1"/>
</dbReference>
<dbReference type="InterPro" id="IPR000315">
    <property type="entry name" value="Znf_B-box"/>
</dbReference>
<dbReference type="InterPro" id="IPR027370">
    <property type="entry name" value="Znf-RING_euk"/>
</dbReference>
<dbReference type="SMART" id="SM00502">
    <property type="entry name" value="BBC"/>
    <property type="match status" value="1"/>
</dbReference>
<dbReference type="PROSITE" id="PS00518">
    <property type="entry name" value="ZF_RING_1"/>
    <property type="match status" value="1"/>
</dbReference>
<dbReference type="PANTHER" id="PTHR25462:SF301">
    <property type="entry name" value="E3 UBIQUITIN-PROTEIN LIGASE TRIM56-LIKE"/>
    <property type="match status" value="1"/>
</dbReference>
<dbReference type="Gene3D" id="3.30.160.60">
    <property type="entry name" value="Classic Zinc Finger"/>
    <property type="match status" value="1"/>
</dbReference>
<dbReference type="SMART" id="SM00336">
    <property type="entry name" value="BBOX"/>
    <property type="match status" value="2"/>
</dbReference>
<evidence type="ECO:0000313" key="6">
    <source>
        <dbReference type="EMBL" id="CAB4001663.1"/>
    </source>
</evidence>
<evidence type="ECO:0000313" key="7">
    <source>
        <dbReference type="Proteomes" id="UP001152795"/>
    </source>
</evidence>
<dbReference type="InterPro" id="IPR017868">
    <property type="entry name" value="Filamin/ABP280_repeat-like"/>
</dbReference>
<evidence type="ECO:0000256" key="2">
    <source>
        <dbReference type="ARBA" id="ARBA00022737"/>
    </source>
</evidence>
<dbReference type="InterPro" id="IPR001841">
    <property type="entry name" value="Znf_RING"/>
</dbReference>
<reference evidence="6" key="1">
    <citation type="submission" date="2020-04" db="EMBL/GenBank/DDBJ databases">
        <authorList>
            <person name="Alioto T."/>
            <person name="Alioto T."/>
            <person name="Gomez Garrido J."/>
        </authorList>
    </citation>
    <scope>NUCLEOTIDE SEQUENCE</scope>
    <source>
        <strain evidence="6">A484AB</strain>
    </source>
</reference>
<dbReference type="OrthoDB" id="5958390at2759"/>
<gene>
    <name evidence="6" type="ORF">PACLA_8A081917</name>
</gene>
<evidence type="ECO:0000256" key="1">
    <source>
        <dbReference type="ARBA" id="ARBA00022723"/>
    </source>
</evidence>
<dbReference type="SUPFAM" id="SSF57845">
    <property type="entry name" value="B-box zinc-binding domain"/>
    <property type="match status" value="1"/>
</dbReference>
<name>A0A7D9E4R0_PARCT</name>
<dbReference type="InterPro" id="IPR014756">
    <property type="entry name" value="Ig_E-set"/>
</dbReference>
<keyword evidence="2" id="KW-0677">Repeat</keyword>
<organism evidence="6 7">
    <name type="scientific">Paramuricea clavata</name>
    <name type="common">Red gorgonian</name>
    <name type="synonym">Violescent sea-whip</name>
    <dbReference type="NCBI Taxonomy" id="317549"/>
    <lineage>
        <taxon>Eukaryota</taxon>
        <taxon>Metazoa</taxon>
        <taxon>Cnidaria</taxon>
        <taxon>Anthozoa</taxon>
        <taxon>Octocorallia</taxon>
        <taxon>Malacalcyonacea</taxon>
        <taxon>Plexauridae</taxon>
        <taxon>Paramuricea</taxon>
    </lineage>
</organism>
<dbReference type="PROSITE" id="PS50119">
    <property type="entry name" value="ZF_BBOX"/>
    <property type="match status" value="2"/>
</dbReference>
<dbReference type="Proteomes" id="UP001152795">
    <property type="component" value="Unassembled WGS sequence"/>
</dbReference>
<dbReference type="InterPro" id="IPR013083">
    <property type="entry name" value="Znf_RING/FYVE/PHD"/>
</dbReference>
<evidence type="ECO:0000256" key="3">
    <source>
        <dbReference type="ARBA" id="ARBA00022771"/>
    </source>
</evidence>
<keyword evidence="3" id="KW-0863">Zinc-finger</keyword>
<dbReference type="Gene3D" id="2.60.40.10">
    <property type="entry name" value="Immunoglobulins"/>
    <property type="match status" value="1"/>
</dbReference>
<dbReference type="SUPFAM" id="SSF57850">
    <property type="entry name" value="RING/U-box"/>
    <property type="match status" value="1"/>
</dbReference>
<dbReference type="CDD" id="cd19757">
    <property type="entry name" value="Bbox1"/>
    <property type="match status" value="1"/>
</dbReference>
<dbReference type="Pfam" id="PF00643">
    <property type="entry name" value="zf-B_box"/>
    <property type="match status" value="2"/>
</dbReference>
<keyword evidence="4" id="KW-0833">Ubl conjugation pathway</keyword>
<comment type="caution">
    <text evidence="6">The sequence shown here is derived from an EMBL/GenBank/DDBJ whole genome shotgun (WGS) entry which is preliminary data.</text>
</comment>
<accession>A0A7D9E4R0</accession>
<dbReference type="PANTHER" id="PTHR25462">
    <property type="entry name" value="BONUS, ISOFORM C-RELATED"/>
    <property type="match status" value="1"/>
</dbReference>
<dbReference type="InterPro" id="IPR017907">
    <property type="entry name" value="Znf_RING_CS"/>
</dbReference>
<proteinExistence type="predicted"/>
<dbReference type="SMART" id="SM00184">
    <property type="entry name" value="RING"/>
    <property type="match status" value="1"/>
</dbReference>
<evidence type="ECO:0000256" key="4">
    <source>
        <dbReference type="ARBA" id="ARBA00022786"/>
    </source>
</evidence>
<sequence length="637" mass="71927">MAESLRYKFEEHLTCSVCLEPFKDPKVLPCLHSYCHVCIVKLAKNANSNTINCPDCRLAVEVDEKTVSTLPSNFFVNNLLATMALTNDKPSAKKIVCDNCDSEDPAQGRCNECGIFLCQYCSEFHKRSRPTKHHELVTMEQLRSNAGPQNIAEKMRCPKHKDEVIKLFCKTCQTTICRDCTIVDHQGHKYGFVEEVAVEEKRHLQSNLNEVEQRKGRIAQGIVNLKKFNEGLEAKKTSTVSQISQHFDQLLKAVESRKREMMEKATLMTNSKQRQIHTQLEVLEMALASCESSIEFTKQAFKNGNDIQILSMEKYILQSLEQLKTVKDQTKPCVTEDMVFIIPSSVQETKKTLLTKYDVDVAVANPAYCHASFKEEEQVFDAGKPYFVTLICHDKNNRRLRYGGQDIKPSFTGIEVSDVAVTDNKDGSYTISFCPRQDGMLKFEVSINGTPAPNCSLTKQMNWVISDAHGKGVITNGGRTMNGEGRKGEYCWRVGGCYFGSGVHTWKVRLYNNDCYNQSSAEVGIIDYDEINAEITESKKRSVPNAKTAKSKKRSVPNCFNADIAHSIKKWVHNVPAQRGQNIDISFTLDMEERTLNVMVVNPRYFNSSASNYEFTARRVLPFFACSSPSLSISLVE</sequence>
<keyword evidence="1" id="KW-0479">Metal-binding</keyword>
<dbReference type="Pfam" id="PF00630">
    <property type="entry name" value="Filamin"/>
    <property type="match status" value="1"/>
</dbReference>
<dbReference type="PROSITE" id="PS50089">
    <property type="entry name" value="ZF_RING_2"/>
    <property type="match status" value="1"/>
</dbReference>
<keyword evidence="7" id="KW-1185">Reference proteome</keyword>
<dbReference type="EMBL" id="CACRXK020004149">
    <property type="protein sequence ID" value="CAB4001663.1"/>
    <property type="molecule type" value="Genomic_DNA"/>
</dbReference>
<dbReference type="InterPro" id="IPR003649">
    <property type="entry name" value="Bbox_C"/>
</dbReference>
<dbReference type="InterPro" id="IPR047153">
    <property type="entry name" value="TRIM45/56/19-like"/>
</dbReference>
<dbReference type="SUPFAM" id="SSF81296">
    <property type="entry name" value="E set domains"/>
    <property type="match status" value="1"/>
</dbReference>
<dbReference type="Pfam" id="PF13445">
    <property type="entry name" value="zf-RING_UBOX"/>
    <property type="match status" value="1"/>
</dbReference>
<dbReference type="PROSITE" id="PS50194">
    <property type="entry name" value="FILAMIN_REPEAT"/>
    <property type="match status" value="1"/>
</dbReference>